<evidence type="ECO:0000313" key="2">
    <source>
        <dbReference type="Proteomes" id="UP000612585"/>
    </source>
</evidence>
<sequence length="224" mass="25019">MRLITRADDELYEAVRVALRLGRANRIVDQLNERYQTDWDDPEVSFRYTLAVMATLHTVRSDVEGHRSYNAAMEALGDVLSAAPDHWPARYCRARLRALVPTGFSAYTMFVEHERTMAREDLDDLADRQAAEPWEPYFACTHVQQAYVASMSDDWPAVARFLELAGRQPPAPVRFKALGSMLCEPLLALYSSVGVGQRPVVGALMAAMFPDQAAVTAALAQSVR</sequence>
<reference evidence="1" key="1">
    <citation type="submission" date="2021-01" db="EMBL/GenBank/DDBJ databases">
        <title>Whole genome shotgun sequence of Virgisporangium aurantiacum NBRC 16421.</title>
        <authorList>
            <person name="Komaki H."/>
            <person name="Tamura T."/>
        </authorList>
    </citation>
    <scope>NUCLEOTIDE SEQUENCE</scope>
    <source>
        <strain evidence="1">NBRC 16421</strain>
    </source>
</reference>
<gene>
    <name evidence="1" type="ORF">Vau01_118220</name>
</gene>
<organism evidence="1 2">
    <name type="scientific">Virgisporangium aurantiacum</name>
    <dbReference type="NCBI Taxonomy" id="175570"/>
    <lineage>
        <taxon>Bacteria</taxon>
        <taxon>Bacillati</taxon>
        <taxon>Actinomycetota</taxon>
        <taxon>Actinomycetes</taxon>
        <taxon>Micromonosporales</taxon>
        <taxon>Micromonosporaceae</taxon>
        <taxon>Virgisporangium</taxon>
    </lineage>
</organism>
<dbReference type="EMBL" id="BOPG01000113">
    <property type="protein sequence ID" value="GIJ64306.1"/>
    <property type="molecule type" value="Genomic_DNA"/>
</dbReference>
<proteinExistence type="predicted"/>
<dbReference type="AlphaFoldDB" id="A0A8J3ZI90"/>
<dbReference type="Proteomes" id="UP000612585">
    <property type="component" value="Unassembled WGS sequence"/>
</dbReference>
<name>A0A8J3ZI90_9ACTN</name>
<protein>
    <submittedName>
        <fullName evidence="1">Uncharacterized protein</fullName>
    </submittedName>
</protein>
<comment type="caution">
    <text evidence="1">The sequence shown here is derived from an EMBL/GenBank/DDBJ whole genome shotgun (WGS) entry which is preliminary data.</text>
</comment>
<evidence type="ECO:0000313" key="1">
    <source>
        <dbReference type="EMBL" id="GIJ64306.1"/>
    </source>
</evidence>
<dbReference type="RefSeq" id="WP_204012568.1">
    <property type="nucleotide sequence ID" value="NZ_BOPG01000113.1"/>
</dbReference>
<accession>A0A8J3ZI90</accession>
<keyword evidence="2" id="KW-1185">Reference proteome</keyword>